<evidence type="ECO:0000313" key="2">
    <source>
        <dbReference type="EMBL" id="CAG9559982.1"/>
    </source>
</evidence>
<reference evidence="2" key="1">
    <citation type="submission" date="2021-09" db="EMBL/GenBank/DDBJ databases">
        <authorList>
            <person name="Martin H S."/>
        </authorList>
    </citation>
    <scope>NUCLEOTIDE SEQUENCE</scope>
</reference>
<evidence type="ECO:0000259" key="1">
    <source>
        <dbReference type="Pfam" id="PF22979"/>
    </source>
</evidence>
<proteinExistence type="predicted"/>
<gene>
    <name evidence="2" type="ORF">DCHRY22_LOCUS1730</name>
</gene>
<evidence type="ECO:0000313" key="3">
    <source>
        <dbReference type="Proteomes" id="UP000789524"/>
    </source>
</evidence>
<name>A0A8J2QFY5_9NEOP</name>
<organism evidence="2 3">
    <name type="scientific">Danaus chrysippus</name>
    <name type="common">African queen</name>
    <dbReference type="NCBI Taxonomy" id="151541"/>
    <lineage>
        <taxon>Eukaryota</taxon>
        <taxon>Metazoa</taxon>
        <taxon>Ecdysozoa</taxon>
        <taxon>Arthropoda</taxon>
        <taxon>Hexapoda</taxon>
        <taxon>Insecta</taxon>
        <taxon>Pterygota</taxon>
        <taxon>Neoptera</taxon>
        <taxon>Endopterygota</taxon>
        <taxon>Lepidoptera</taxon>
        <taxon>Glossata</taxon>
        <taxon>Ditrysia</taxon>
        <taxon>Papilionoidea</taxon>
        <taxon>Nymphalidae</taxon>
        <taxon>Danainae</taxon>
        <taxon>Danaini</taxon>
        <taxon>Danaina</taxon>
        <taxon>Danaus</taxon>
        <taxon>Anosia</taxon>
    </lineage>
</organism>
<accession>A0A8J2QFY5</accession>
<dbReference type="InterPro" id="IPR055121">
    <property type="entry name" value="HTH_69"/>
</dbReference>
<dbReference type="Proteomes" id="UP000789524">
    <property type="component" value="Unassembled WGS sequence"/>
</dbReference>
<dbReference type="OrthoDB" id="1577640at2759"/>
<dbReference type="PANTHER" id="PTHR47705:SF1">
    <property type="entry name" value="PNP_UDP_1 DOMAIN-CONTAINING PROTEIN"/>
    <property type="match status" value="1"/>
</dbReference>
<keyword evidence="3" id="KW-1185">Reference proteome</keyword>
<dbReference type="Pfam" id="PF22979">
    <property type="entry name" value="HTH_69"/>
    <property type="match status" value="1"/>
</dbReference>
<feature type="domain" description="Winged helix-turn-helix" evidence="1">
    <location>
        <begin position="165"/>
        <end position="226"/>
    </location>
</feature>
<sequence>MAEVEEKVIMTPKSKTANSTVLIVERKIAEAEPSDKIHVAGGDHTGIIINKEKVYENGVTEPCQAQLEFSVYLVSANTGSHTREARGLKFWFKPELSLDDCAHEAQAFFRELVSPQDFPKDYVGFIKKIIKLMQNKYHKLKLLEIELRQEGACDPPPAFIEDNHANQTLISEQRVLDMIENAYPNPLSVDHFVAAGKWSKADVKDALESLEEKGLTRLMSDGVYVRQHSIDTQVVKQMPTLSSARQPTIAIVTALYCEKQAVDAMMDNQETYVRYTTVV</sequence>
<dbReference type="AlphaFoldDB" id="A0A8J2QFY5"/>
<dbReference type="EMBL" id="CAKASE010000044">
    <property type="protein sequence ID" value="CAG9559982.1"/>
    <property type="molecule type" value="Genomic_DNA"/>
</dbReference>
<comment type="caution">
    <text evidence="2">The sequence shown here is derived from an EMBL/GenBank/DDBJ whole genome shotgun (WGS) entry which is preliminary data.</text>
</comment>
<protein>
    <submittedName>
        <fullName evidence="2">(African queen) hypothetical protein</fullName>
    </submittedName>
</protein>
<dbReference type="PANTHER" id="PTHR47705">
    <property type="entry name" value="AGAP000321-PA"/>
    <property type="match status" value="1"/>
</dbReference>